<dbReference type="EMBL" id="BAEO01000029">
    <property type="protein sequence ID" value="GAC19361.1"/>
    <property type="molecule type" value="Genomic_DNA"/>
</dbReference>
<evidence type="ECO:0000313" key="1">
    <source>
        <dbReference type="EMBL" id="GAC19361.1"/>
    </source>
</evidence>
<keyword evidence="2" id="KW-1185">Reference proteome</keyword>
<evidence type="ECO:0000313" key="2">
    <source>
        <dbReference type="Proteomes" id="UP000006327"/>
    </source>
</evidence>
<proteinExistence type="predicted"/>
<sequence length="40" mass="4662">MVEEIIGCPHEEGIDYPQGDFCPECTYWKGRDRFSGEMVH</sequence>
<reference evidence="1 2" key="1">
    <citation type="journal article" date="2017" name="Antonie Van Leeuwenhoek">
        <title>Rhizobium rhizosphaerae sp. nov., a novel species isolated from rice rhizosphere.</title>
        <authorList>
            <person name="Zhao J.J."/>
            <person name="Zhang J."/>
            <person name="Zhang R.J."/>
            <person name="Zhang C.W."/>
            <person name="Yin H.Q."/>
            <person name="Zhang X.X."/>
        </authorList>
    </citation>
    <scope>NUCLEOTIDE SEQUENCE [LARGE SCALE GENOMIC DNA]</scope>
    <source>
        <strain evidence="1 2">BSs20135</strain>
    </source>
</reference>
<organism evidence="1 2">
    <name type="scientific">Paraglaciecola arctica BSs20135</name>
    <dbReference type="NCBI Taxonomy" id="493475"/>
    <lineage>
        <taxon>Bacteria</taxon>
        <taxon>Pseudomonadati</taxon>
        <taxon>Pseudomonadota</taxon>
        <taxon>Gammaproteobacteria</taxon>
        <taxon>Alteromonadales</taxon>
        <taxon>Alteromonadaceae</taxon>
        <taxon>Paraglaciecola</taxon>
    </lineage>
</organism>
<gene>
    <name evidence="1" type="ORF">GARC_2395</name>
</gene>
<protein>
    <submittedName>
        <fullName evidence="1">Uncharacterized protein</fullName>
    </submittedName>
</protein>
<dbReference type="Proteomes" id="UP000006327">
    <property type="component" value="Unassembled WGS sequence"/>
</dbReference>
<name>K6Y5Z9_9ALTE</name>
<comment type="caution">
    <text evidence="1">The sequence shown here is derived from an EMBL/GenBank/DDBJ whole genome shotgun (WGS) entry which is preliminary data.</text>
</comment>
<accession>K6Y5Z9</accession>
<dbReference type="AlphaFoldDB" id="K6Y5Z9"/>